<keyword evidence="4" id="KW-1185">Reference proteome</keyword>
<dbReference type="PANTHER" id="PTHR34978">
    <property type="entry name" value="POSSIBLE SENSOR-TRANSDUCER PROTEIN BLAR"/>
    <property type="match status" value="1"/>
</dbReference>
<proteinExistence type="predicted"/>
<evidence type="ECO:0000313" key="4">
    <source>
        <dbReference type="Proteomes" id="UP000323994"/>
    </source>
</evidence>
<keyword evidence="1" id="KW-1133">Transmembrane helix</keyword>
<keyword evidence="1" id="KW-0472">Membrane</keyword>
<dbReference type="AlphaFoldDB" id="A0A5M8QWE7"/>
<dbReference type="Proteomes" id="UP000323994">
    <property type="component" value="Unassembled WGS sequence"/>
</dbReference>
<feature type="transmembrane region" description="Helical" evidence="1">
    <location>
        <begin position="7"/>
        <end position="25"/>
    </location>
</feature>
<gene>
    <name evidence="3" type="ORF">FEM33_15975</name>
</gene>
<dbReference type="RefSeq" id="WP_139013008.1">
    <property type="nucleotide sequence ID" value="NZ_VBSN01000048.1"/>
</dbReference>
<dbReference type="PANTHER" id="PTHR34978:SF3">
    <property type="entry name" value="SLR0241 PROTEIN"/>
    <property type="match status" value="1"/>
</dbReference>
<reference evidence="3 4" key="1">
    <citation type="submission" date="2019-05" db="EMBL/GenBank/DDBJ databases">
        <authorList>
            <person name="Qu J.-H."/>
        </authorList>
    </citation>
    <scope>NUCLEOTIDE SEQUENCE [LARGE SCALE GENOMIC DNA]</scope>
    <source>
        <strain evidence="3 4">NS28</strain>
    </source>
</reference>
<dbReference type="Pfam" id="PF05569">
    <property type="entry name" value="Peptidase_M56"/>
    <property type="match status" value="1"/>
</dbReference>
<comment type="caution">
    <text evidence="3">The sequence shown here is derived from an EMBL/GenBank/DDBJ whole genome shotgun (WGS) entry which is preliminary data.</text>
</comment>
<feature type="transmembrane region" description="Helical" evidence="1">
    <location>
        <begin position="37"/>
        <end position="58"/>
    </location>
</feature>
<evidence type="ECO:0000259" key="2">
    <source>
        <dbReference type="Pfam" id="PF05569"/>
    </source>
</evidence>
<protein>
    <submittedName>
        <fullName evidence="3">M56 family metallopeptidase</fullName>
    </submittedName>
</protein>
<sequence>MMPFTEYLIKVSLGFTFVSLLYILVLKRLTFYNWNRFYLLLASALCFHIPFININTVLERFESPGGQYIVQQIPSVGQLAPIQMPASLVTGKTVDLPLDTSIKEPVNWVLILWGVGVAVMLLRLAFHMVSLKRIMRRSRLVYKDGVRIYHFEEDINPFSFGKSIFYNPAMHSSDDLPDIILHELAHVQQYHTFDVIWSELLRIINWFNPLVWLLTNAIRQNLEYIADRKVLESHPDTKAYQYLLVKTTLRTDLGLANQFGYHSLRQRIVMINRKRSPRLALVCFLLLLPLTALLLAAFRSELPENLEQKGIWLAVNNEPRGSHKRSNFIHISGLILDNFTGKPVAHMPIRIDRQTYVPISKVSITTTSNPELVDIVYTDIDGFFAKSIFHDTLSKDLFSYSFGYEGKSYNSFSLSAGYFMPDQVNMSFPVIFATRKGMQNDTRPFYWVDPDDFYEQYSGHDLDKAFKKYLFKHLPPLLAEHKLRIAFKLRYKFPKNVITRFENGYFDRDLELMGYVNKLQFYLNGKKASYQQVNEAFRSYPYRLGVGHEHRQNLGYLNTKIAYLTFPLYKDAPPAAMLKGNIEIVDVKHFDLEKLQKEPYMLDGFRQVSGTGSNLMPLKKEIKQVVLLKGRLARYYDSSLDRIWWIETRPVTEVFGRPDFAQQ</sequence>
<feature type="domain" description="Peptidase M56" evidence="2">
    <location>
        <begin position="20"/>
        <end position="271"/>
    </location>
</feature>
<dbReference type="CDD" id="cd07341">
    <property type="entry name" value="M56_BlaR1_MecR1_like"/>
    <property type="match status" value="1"/>
</dbReference>
<feature type="transmembrane region" description="Helical" evidence="1">
    <location>
        <begin position="106"/>
        <end position="126"/>
    </location>
</feature>
<evidence type="ECO:0000256" key="1">
    <source>
        <dbReference type="SAM" id="Phobius"/>
    </source>
</evidence>
<feature type="transmembrane region" description="Helical" evidence="1">
    <location>
        <begin position="279"/>
        <end position="298"/>
    </location>
</feature>
<keyword evidence="1" id="KW-0812">Transmembrane</keyword>
<name>A0A5M8QWE7_9BACT</name>
<dbReference type="InterPro" id="IPR008756">
    <property type="entry name" value="Peptidase_M56"/>
</dbReference>
<dbReference type="EMBL" id="VBSN01000048">
    <property type="protein sequence ID" value="KAA6438753.1"/>
    <property type="molecule type" value="Genomic_DNA"/>
</dbReference>
<dbReference type="OrthoDB" id="1522859at2"/>
<dbReference type="InterPro" id="IPR052173">
    <property type="entry name" value="Beta-lactam_resp_regulator"/>
</dbReference>
<organism evidence="3 4">
    <name type="scientific">Dyadobacter flavalbus</name>
    <dbReference type="NCBI Taxonomy" id="2579942"/>
    <lineage>
        <taxon>Bacteria</taxon>
        <taxon>Pseudomonadati</taxon>
        <taxon>Bacteroidota</taxon>
        <taxon>Cytophagia</taxon>
        <taxon>Cytophagales</taxon>
        <taxon>Spirosomataceae</taxon>
        <taxon>Dyadobacter</taxon>
    </lineage>
</organism>
<accession>A0A5M8QWE7</accession>
<evidence type="ECO:0000313" key="3">
    <source>
        <dbReference type="EMBL" id="KAA6438753.1"/>
    </source>
</evidence>